<dbReference type="InterPro" id="IPR013506">
    <property type="entry name" value="Topo_IIA_bsu_dom2"/>
</dbReference>
<dbReference type="Gene3D" id="3.30.565.10">
    <property type="entry name" value="Histidine kinase-like ATPase, C-terminal domain"/>
    <property type="match status" value="2"/>
</dbReference>
<keyword evidence="3 6" id="KW-0799">Topoisomerase</keyword>
<dbReference type="InterPro" id="IPR036890">
    <property type="entry name" value="HATPase_C_sf"/>
</dbReference>
<dbReference type="SMART" id="SM00433">
    <property type="entry name" value="TOP2c"/>
    <property type="match status" value="1"/>
</dbReference>
<dbReference type="InterPro" id="IPR001241">
    <property type="entry name" value="Topo_IIA"/>
</dbReference>
<dbReference type="Pfam" id="PF00204">
    <property type="entry name" value="DNA_gyraseB"/>
    <property type="match status" value="1"/>
</dbReference>
<dbReference type="Proteomes" id="UP001162972">
    <property type="component" value="Chromosome 16"/>
</dbReference>
<dbReference type="GO" id="GO:0003918">
    <property type="term" value="F:DNA topoisomerase type II (double strand cut, ATP-hydrolyzing) activity"/>
    <property type="evidence" value="ECO:0007669"/>
    <property type="project" value="UniProtKB-UniRule"/>
</dbReference>
<keyword evidence="4 6" id="KW-0238">DNA-binding</keyword>
<keyword evidence="5 6" id="KW-0413">Isomerase</keyword>
<evidence type="ECO:0000256" key="4">
    <source>
        <dbReference type="ARBA" id="ARBA00023125"/>
    </source>
</evidence>
<evidence type="ECO:0000313" key="8">
    <source>
        <dbReference type="EMBL" id="KAJ6424703.1"/>
    </source>
</evidence>
<dbReference type="PANTHER" id="PTHR10169:SF38">
    <property type="entry name" value="DNA TOPOISOMERASE 2"/>
    <property type="match status" value="1"/>
</dbReference>
<reference evidence="8 9" key="1">
    <citation type="journal article" date="2023" name="Int. J. Mol. Sci.">
        <title>De Novo Assembly and Annotation of 11 Diverse Shrub Willow (Salix) Genomes Reveals Novel Gene Organization in Sex-Linked Regions.</title>
        <authorList>
            <person name="Hyden B."/>
            <person name="Feng K."/>
            <person name="Yates T.B."/>
            <person name="Jawdy S."/>
            <person name="Cereghino C."/>
            <person name="Smart L.B."/>
            <person name="Muchero W."/>
        </authorList>
    </citation>
    <scope>NUCLEOTIDE SEQUENCE [LARGE SCALE GENOMIC DNA]</scope>
    <source>
        <tissue evidence="8">Shoot tip</tissue>
    </source>
</reference>
<dbReference type="FunFam" id="3.30.230.10:FF:000008">
    <property type="entry name" value="DNA topoisomerase 2"/>
    <property type="match status" value="1"/>
</dbReference>
<comment type="subunit">
    <text evidence="6">Homodimer.</text>
</comment>
<keyword evidence="6" id="KW-0067">ATP-binding</keyword>
<comment type="similarity">
    <text evidence="6">Belongs to the type II topoisomerase family.</text>
</comment>
<comment type="cofactor">
    <cofactor evidence="2">
        <name>Mg(2+)</name>
        <dbReference type="ChEBI" id="CHEBI:18420"/>
    </cofactor>
</comment>
<dbReference type="SUPFAM" id="SSF55874">
    <property type="entry name" value="ATPase domain of HSP90 chaperone/DNA topoisomerase II/histidine kinase"/>
    <property type="match status" value="1"/>
</dbReference>
<dbReference type="GO" id="GO:0000819">
    <property type="term" value="P:sister chromatid segregation"/>
    <property type="evidence" value="ECO:0007669"/>
    <property type="project" value="TreeGrafter"/>
</dbReference>
<accession>A0AAD6KJM8</accession>
<sequence length="334" mass="37666">MAAATRKVPLATSNSVNINQGKTIEETYQKKSQLEHILLRPDTYIGSIEKHAQTLWVYEDDKIVHRSVTYVPGLYKIFDEILVNAADNKQRDPKMDSLKVLIDAENNLTTGGRNGYGAKLTNIFSTEFVVETADGKRQKKYKQVFSNNMGGKSEPMITKCKEGENWTKKRVVDMAGCLGKTMKVELNGSRVPVKSFQDYVNLYLNSASQLGSERPKSFYEKVGERWEVCVSLTEGQFQQVSFVNSIATIKGGTHVDYVTNQITNYVMNAVNKKHKNSNIKAHNVKNYLWVFVNCLIDNPAFDSQTKETLTLRQSSFGSKCELSEDFLKKVANQG</sequence>
<gene>
    <name evidence="8" type="ORF">OIU84_025462</name>
</gene>
<comment type="caution">
    <text evidence="8">The sequence shown here is derived from an EMBL/GenBank/DDBJ whole genome shotgun (WGS) entry which is preliminary data.</text>
</comment>
<dbReference type="GO" id="GO:0006265">
    <property type="term" value="P:DNA topological change"/>
    <property type="evidence" value="ECO:0007669"/>
    <property type="project" value="UniProtKB-UniRule"/>
</dbReference>
<dbReference type="InterPro" id="IPR020568">
    <property type="entry name" value="Ribosomal_Su5_D2-typ_SF"/>
</dbReference>
<protein>
    <recommendedName>
        <fullName evidence="6">DNA topoisomerase 2</fullName>
        <ecNumber evidence="6">5.6.2.2</ecNumber>
    </recommendedName>
</protein>
<dbReference type="SUPFAM" id="SSF54211">
    <property type="entry name" value="Ribosomal protein S5 domain 2-like"/>
    <property type="match status" value="1"/>
</dbReference>
<dbReference type="GO" id="GO:0003677">
    <property type="term" value="F:DNA binding"/>
    <property type="evidence" value="ECO:0007669"/>
    <property type="project" value="UniProtKB-UniRule"/>
</dbReference>
<evidence type="ECO:0000259" key="7">
    <source>
        <dbReference type="Pfam" id="PF00204"/>
    </source>
</evidence>
<dbReference type="EMBL" id="JAPFFJ010000006">
    <property type="protein sequence ID" value="KAJ6424703.1"/>
    <property type="molecule type" value="Genomic_DNA"/>
</dbReference>
<evidence type="ECO:0000256" key="1">
    <source>
        <dbReference type="ARBA" id="ARBA00000185"/>
    </source>
</evidence>
<dbReference type="InterPro" id="IPR014721">
    <property type="entry name" value="Ribsml_uS5_D2-typ_fold_subgr"/>
</dbReference>
<dbReference type="InterPro" id="IPR050634">
    <property type="entry name" value="DNA_Topoisomerase_II"/>
</dbReference>
<organism evidence="8 9">
    <name type="scientific">Salix udensis</name>
    <dbReference type="NCBI Taxonomy" id="889485"/>
    <lineage>
        <taxon>Eukaryota</taxon>
        <taxon>Viridiplantae</taxon>
        <taxon>Streptophyta</taxon>
        <taxon>Embryophyta</taxon>
        <taxon>Tracheophyta</taxon>
        <taxon>Spermatophyta</taxon>
        <taxon>Magnoliopsida</taxon>
        <taxon>eudicotyledons</taxon>
        <taxon>Gunneridae</taxon>
        <taxon>Pentapetalae</taxon>
        <taxon>rosids</taxon>
        <taxon>fabids</taxon>
        <taxon>Malpighiales</taxon>
        <taxon>Salicaceae</taxon>
        <taxon>Saliceae</taxon>
        <taxon>Salix</taxon>
    </lineage>
</organism>
<dbReference type="AlphaFoldDB" id="A0AAD6KJM8"/>
<comment type="catalytic activity">
    <reaction evidence="1 6">
        <text>ATP-dependent breakage, passage and rejoining of double-stranded DNA.</text>
        <dbReference type="EC" id="5.6.2.2"/>
    </reaction>
</comment>
<feature type="domain" description="DNA topoisomerase type IIA subunit B" evidence="7">
    <location>
        <begin position="196"/>
        <end position="329"/>
    </location>
</feature>
<dbReference type="GO" id="GO:0000712">
    <property type="term" value="P:resolution of meiotic recombination intermediates"/>
    <property type="evidence" value="ECO:0007669"/>
    <property type="project" value="TreeGrafter"/>
</dbReference>
<keyword evidence="9" id="KW-1185">Reference proteome</keyword>
<comment type="function">
    <text evidence="6">Control of topological states of DNA by transient breakage and subsequent rejoining of DNA strands. Topoisomerase II makes double-strand breaks.</text>
</comment>
<dbReference type="PANTHER" id="PTHR10169">
    <property type="entry name" value="DNA TOPOISOMERASE/GYRASE"/>
    <property type="match status" value="1"/>
</dbReference>
<evidence type="ECO:0000256" key="6">
    <source>
        <dbReference type="RuleBase" id="RU362094"/>
    </source>
</evidence>
<proteinExistence type="inferred from homology"/>
<evidence type="ECO:0000256" key="3">
    <source>
        <dbReference type="ARBA" id="ARBA00023029"/>
    </source>
</evidence>
<dbReference type="GO" id="GO:0005634">
    <property type="term" value="C:nucleus"/>
    <property type="evidence" value="ECO:0007669"/>
    <property type="project" value="TreeGrafter"/>
</dbReference>
<evidence type="ECO:0000256" key="5">
    <source>
        <dbReference type="ARBA" id="ARBA00023235"/>
    </source>
</evidence>
<dbReference type="EC" id="5.6.2.2" evidence="6"/>
<evidence type="ECO:0000256" key="2">
    <source>
        <dbReference type="ARBA" id="ARBA00001946"/>
    </source>
</evidence>
<dbReference type="CDD" id="cd03481">
    <property type="entry name" value="TopoIIA_Trans_ScTopoIIA"/>
    <property type="match status" value="1"/>
</dbReference>
<dbReference type="Gene3D" id="3.30.230.10">
    <property type="match status" value="1"/>
</dbReference>
<dbReference type="GO" id="GO:0005524">
    <property type="term" value="F:ATP binding"/>
    <property type="evidence" value="ECO:0007669"/>
    <property type="project" value="UniProtKB-UniRule"/>
</dbReference>
<evidence type="ECO:0000313" key="9">
    <source>
        <dbReference type="Proteomes" id="UP001162972"/>
    </source>
</evidence>
<keyword evidence="6" id="KW-0547">Nucleotide-binding</keyword>
<name>A0AAD6KJM8_9ROSI</name>